<keyword evidence="2" id="KW-0808">Transferase</keyword>
<dbReference type="Gene3D" id="3.40.630.30">
    <property type="match status" value="1"/>
</dbReference>
<organism evidence="2 3">
    <name type="scientific">Desulfitobacterium hafniense</name>
    <name type="common">Desulfitobacterium frappieri</name>
    <dbReference type="NCBI Taxonomy" id="49338"/>
    <lineage>
        <taxon>Bacteria</taxon>
        <taxon>Bacillati</taxon>
        <taxon>Bacillota</taxon>
        <taxon>Clostridia</taxon>
        <taxon>Eubacteriales</taxon>
        <taxon>Desulfitobacteriaceae</taxon>
        <taxon>Desulfitobacterium</taxon>
    </lineage>
</organism>
<dbReference type="PROSITE" id="PS51186">
    <property type="entry name" value="GNAT"/>
    <property type="match status" value="1"/>
</dbReference>
<evidence type="ECO:0000259" key="1">
    <source>
        <dbReference type="PROSITE" id="PS51186"/>
    </source>
</evidence>
<dbReference type="AlphaFoldDB" id="A0A0W1JP16"/>
<comment type="caution">
    <text evidence="2">The sequence shown here is derived from an EMBL/GenBank/DDBJ whole genome shotgun (WGS) entry which is preliminary data.</text>
</comment>
<dbReference type="InterPro" id="IPR000182">
    <property type="entry name" value="GNAT_dom"/>
</dbReference>
<feature type="domain" description="N-acetyltransferase" evidence="1">
    <location>
        <begin position="7"/>
        <end position="176"/>
    </location>
</feature>
<sequence>MIKGDKINLIPATLDDRRKIYEWCFQSETTKCHSGPPDYPNNPIPTYEEFCSSDDGGYTEYYFTGVKPKDGRGFLIVNGKEAVGFISYYSFHLKSGISELDMWIKDEANCGKGFGTDALVSLGNYLNEEMGIRELIIAPSERNTRAVRAYGKAGFVKTDKAMSEFLADEYISVFGEGDYGTGDTAILVKRFNA</sequence>
<accession>A0A0W1JP16</accession>
<proteinExistence type="predicted"/>
<reference evidence="2 3" key="1">
    <citation type="submission" date="2015-12" db="EMBL/GenBank/DDBJ databases">
        <title>Draft Genome Sequence of Desulfitobacterium hafniense Strain DH, a Sulfate-reducing Bacterium Isolated from Paddy Soils.</title>
        <authorList>
            <person name="Bao P."/>
            <person name="Zhang X."/>
            <person name="Li G."/>
        </authorList>
    </citation>
    <scope>NUCLEOTIDE SEQUENCE [LARGE SCALE GENOMIC DNA]</scope>
    <source>
        <strain evidence="2 3">DH</strain>
    </source>
</reference>
<dbReference type="PANTHER" id="PTHR43415">
    <property type="entry name" value="SPERMIDINE N(1)-ACETYLTRANSFERASE"/>
    <property type="match status" value="1"/>
</dbReference>
<dbReference type="SUPFAM" id="SSF55729">
    <property type="entry name" value="Acyl-CoA N-acyltransferases (Nat)"/>
    <property type="match status" value="1"/>
</dbReference>
<dbReference type="Pfam" id="PF13302">
    <property type="entry name" value="Acetyltransf_3"/>
    <property type="match status" value="1"/>
</dbReference>
<gene>
    <name evidence="2" type="ORF">AT727_00115</name>
</gene>
<name>A0A0W1JP16_DESHA</name>
<dbReference type="EMBL" id="LOCK01000001">
    <property type="protein sequence ID" value="KTE93403.1"/>
    <property type="molecule type" value="Genomic_DNA"/>
</dbReference>
<dbReference type="InterPro" id="IPR016181">
    <property type="entry name" value="Acyl_CoA_acyltransferase"/>
</dbReference>
<dbReference type="RefSeq" id="WP_011458820.1">
    <property type="nucleotide sequence ID" value="NZ_LOCK01000001.1"/>
</dbReference>
<dbReference type="OrthoDB" id="9795206at2"/>
<dbReference type="PANTHER" id="PTHR43415:SF3">
    <property type="entry name" value="GNAT-FAMILY ACETYLTRANSFERASE"/>
    <property type="match status" value="1"/>
</dbReference>
<evidence type="ECO:0000313" key="2">
    <source>
        <dbReference type="EMBL" id="KTE93403.1"/>
    </source>
</evidence>
<protein>
    <submittedName>
        <fullName evidence="2">Acetyltransferase</fullName>
    </submittedName>
</protein>
<evidence type="ECO:0000313" key="3">
    <source>
        <dbReference type="Proteomes" id="UP000054623"/>
    </source>
</evidence>
<dbReference type="GO" id="GO:0016747">
    <property type="term" value="F:acyltransferase activity, transferring groups other than amino-acyl groups"/>
    <property type="evidence" value="ECO:0007669"/>
    <property type="project" value="InterPro"/>
</dbReference>
<dbReference type="Proteomes" id="UP000054623">
    <property type="component" value="Unassembled WGS sequence"/>
</dbReference>